<dbReference type="Proteomes" id="UP001419268">
    <property type="component" value="Unassembled WGS sequence"/>
</dbReference>
<dbReference type="Pfam" id="PF25772">
    <property type="entry name" value="HEAT_RRP12_N"/>
    <property type="match status" value="1"/>
</dbReference>
<accession>A0AAP0J0J2</accession>
<feature type="domain" description="RRP12 N-terminal HEAT" evidence="3">
    <location>
        <begin position="20"/>
        <end position="139"/>
    </location>
</feature>
<evidence type="ECO:0000259" key="2">
    <source>
        <dbReference type="Pfam" id="PF08161"/>
    </source>
</evidence>
<keyword evidence="5" id="KW-1185">Reference proteome</keyword>
<dbReference type="InterPro" id="IPR057860">
    <property type="entry name" value="HEAT_RRP12_N"/>
</dbReference>
<evidence type="ECO:0008006" key="6">
    <source>
        <dbReference type="Google" id="ProtNLM"/>
    </source>
</evidence>
<feature type="domain" description="RRP12 HEAT" evidence="2">
    <location>
        <begin position="208"/>
        <end position="400"/>
    </location>
</feature>
<feature type="domain" description="RRP12 HEAT" evidence="2">
    <location>
        <begin position="418"/>
        <end position="548"/>
    </location>
</feature>
<reference evidence="4 5" key="1">
    <citation type="submission" date="2024-01" db="EMBL/GenBank/DDBJ databases">
        <title>Genome assemblies of Stephania.</title>
        <authorList>
            <person name="Yang L."/>
        </authorList>
    </citation>
    <scope>NUCLEOTIDE SEQUENCE [LARGE SCALE GENOMIC DNA]</scope>
    <source>
        <strain evidence="4">JXDWG</strain>
        <tissue evidence="4">Leaf</tissue>
    </source>
</reference>
<feature type="compositionally biased region" description="Basic and acidic residues" evidence="1">
    <location>
        <begin position="1016"/>
        <end position="1049"/>
    </location>
</feature>
<feature type="region of interest" description="Disordered" evidence="1">
    <location>
        <begin position="935"/>
        <end position="963"/>
    </location>
</feature>
<dbReference type="AlphaFoldDB" id="A0AAP0J0J2"/>
<evidence type="ECO:0000256" key="1">
    <source>
        <dbReference type="SAM" id="MobiDB-lite"/>
    </source>
</evidence>
<feature type="compositionally biased region" description="Basic residues" evidence="1">
    <location>
        <begin position="1058"/>
        <end position="1074"/>
    </location>
</feature>
<evidence type="ECO:0000313" key="4">
    <source>
        <dbReference type="EMBL" id="KAK9125226.1"/>
    </source>
</evidence>
<feature type="compositionally biased region" description="Basic residues" evidence="1">
    <location>
        <begin position="944"/>
        <end position="953"/>
    </location>
</feature>
<proteinExistence type="predicted"/>
<name>A0AAP0J0J2_9MAGN</name>
<dbReference type="EMBL" id="JBBNAG010000006">
    <property type="protein sequence ID" value="KAK9125226.1"/>
    <property type="molecule type" value="Genomic_DNA"/>
</dbReference>
<dbReference type="InterPro" id="IPR016024">
    <property type="entry name" value="ARM-type_fold"/>
</dbReference>
<feature type="compositionally biased region" description="Basic and acidic residues" evidence="1">
    <location>
        <begin position="990"/>
        <end position="1001"/>
    </location>
</feature>
<comment type="caution">
    <text evidence="4">The sequence shown here is derived from an EMBL/GenBank/DDBJ whole genome shotgun (WGS) entry which is preliminary data.</text>
</comment>
<protein>
    <recommendedName>
        <fullName evidence="6">Ribosomal RNA-processing protein 12-like conserved domain-containing protein</fullName>
    </recommendedName>
</protein>
<evidence type="ECO:0000313" key="5">
    <source>
        <dbReference type="Proteomes" id="UP001419268"/>
    </source>
</evidence>
<sequence>MDCSSMGGMKNKMKATINTVRRCAQLCVEKVFKSFNFSFVINEACKVVLSLFDLQLPLALEFATEKTGDASKNESDLKQENFKVLHTLNLVKLSVPYLSKKASSKILLDMLKLVTCQFAPIVSHSLTILEAFFESSTAESIIPEAEKIIFSLVSLISSGEKYPRDTIVFASVLAKRALGELHSKNLSAWIGNLPLVFGSIAGMLVLDANISIQAADILKDLVNNHIYTRFFHDCQTQSNDGRALGTAESRSIESMCVALENLLCSNRVPNEATLAVISDLFLKLGKISSIYMKGILVKLANVMLSNGEGADIMHLHDCIGSAVTAMGPEKTLTVIPISFQEESFTCSNIWLIPILKKYVVGASLEYFIENIMALVESLQQASHKGSSVGSNLLFKSHQTHVGYNDFDVKVFEEMLAHDVKKASLRKKLKTYLHELWDLLPAFCRYPTDTQKNFEPLAKIFADLLRKDSSMHENIALALQELVNQNKIIVQSSCNASESVTHLVTCNVEQLKTAATSVPHHYSTKVATRNVKALSSCSIDLLQALADVFFDSPPEKRIVLKEAISCLASITKTSKVKRIFTSTLEKYRLTNVVDASEKLGSVGFKSVDSKHQENANKEDGKAYQSIIFEFSSSLVEGANEDLINMIFDYIRPALEDTSGVGQVEAYYTLSRIFKEHTWFISSRFDEMMNLLVGVKSPTDSLHLRTRFACMHDLFVHILQNDFEEKSSKAFLILNEVILALKNPVACFPVMSNEEARKAAYDVLMRISSSLKNASSIDSDSPRHKLYNMIMGYLSGTPPQIMTGAVSALSLLVYKDNAILFSIPELVPSVLVFLRSKAKEIIKVVLGFVKVLVSCLQANDLQKILPDIVNGILPWSSVSRNHFRSKVTVVFEIIIRKCGAASVLSLAPEKYKGFIKAVFEQRHGKISLKDVNSTDMPVETPASTIKRSHKRKHKEMSHSGEVTGFKTKPNKIRRVHMGKKREFNASSANMFHHNDGSHRESRRERRSKRTQAAFMTDDGGKQAGRDLNKRFKAGREEAIGWRKESKRDEPTSHIPTLTSKFHKRSKKAARPQRTKK</sequence>
<dbReference type="SUPFAM" id="SSF48371">
    <property type="entry name" value="ARM repeat"/>
    <property type="match status" value="1"/>
</dbReference>
<organism evidence="4 5">
    <name type="scientific">Stephania cephalantha</name>
    <dbReference type="NCBI Taxonomy" id="152367"/>
    <lineage>
        <taxon>Eukaryota</taxon>
        <taxon>Viridiplantae</taxon>
        <taxon>Streptophyta</taxon>
        <taxon>Embryophyta</taxon>
        <taxon>Tracheophyta</taxon>
        <taxon>Spermatophyta</taxon>
        <taxon>Magnoliopsida</taxon>
        <taxon>Ranunculales</taxon>
        <taxon>Menispermaceae</taxon>
        <taxon>Menispermoideae</taxon>
        <taxon>Cissampelideae</taxon>
        <taxon>Stephania</taxon>
    </lineage>
</organism>
<evidence type="ECO:0000259" key="3">
    <source>
        <dbReference type="Pfam" id="PF25772"/>
    </source>
</evidence>
<gene>
    <name evidence="4" type="ORF">Scep_014072</name>
</gene>
<dbReference type="PANTHER" id="PTHR48412">
    <property type="entry name" value="ARM REPEAT SUPERFAMILY PROTEIN"/>
    <property type="match status" value="1"/>
</dbReference>
<dbReference type="InterPro" id="IPR012978">
    <property type="entry name" value="HEAT_RRP12"/>
</dbReference>
<dbReference type="PANTHER" id="PTHR48412:SF1">
    <property type="entry name" value="ARM REPEAT SUPERFAMILY PROTEIN"/>
    <property type="match status" value="1"/>
</dbReference>
<dbReference type="Pfam" id="PF08161">
    <property type="entry name" value="RRP12_HEAT"/>
    <property type="match status" value="2"/>
</dbReference>
<feature type="region of interest" description="Disordered" evidence="1">
    <location>
        <begin position="979"/>
        <end position="1074"/>
    </location>
</feature>